<evidence type="ECO:0000313" key="4">
    <source>
        <dbReference type="Proteomes" id="UP000218785"/>
    </source>
</evidence>
<reference evidence="3 4" key="1">
    <citation type="submission" date="2017-06" db="EMBL/GenBank/DDBJ databases">
        <title>Genome sequencing of cyanobaciteial culture collection at National Institute for Environmental Studies (NIES).</title>
        <authorList>
            <person name="Hirose Y."/>
            <person name="Shimura Y."/>
            <person name="Fujisawa T."/>
            <person name="Nakamura Y."/>
            <person name="Kawachi M."/>
        </authorList>
    </citation>
    <scope>NUCLEOTIDE SEQUENCE [LARGE SCALE GENOMIC DNA]</scope>
    <source>
        <strain evidence="3 4">NIES-37</strain>
    </source>
</reference>
<keyword evidence="2" id="KW-0812">Transmembrane</keyword>
<feature type="coiled-coil region" evidence="1">
    <location>
        <begin position="29"/>
        <end position="56"/>
    </location>
</feature>
<keyword evidence="2" id="KW-1133">Transmembrane helix</keyword>
<evidence type="ECO:0000313" key="3">
    <source>
        <dbReference type="EMBL" id="BAZ00185.1"/>
    </source>
</evidence>
<dbReference type="EMBL" id="AP018248">
    <property type="protein sequence ID" value="BAZ00185.1"/>
    <property type="molecule type" value="Genomic_DNA"/>
</dbReference>
<feature type="transmembrane region" description="Helical" evidence="2">
    <location>
        <begin position="123"/>
        <end position="148"/>
    </location>
</feature>
<feature type="transmembrane region" description="Helical" evidence="2">
    <location>
        <begin position="189"/>
        <end position="210"/>
    </location>
</feature>
<gene>
    <name evidence="3" type="ORF">NIES37_41740</name>
</gene>
<dbReference type="KEGG" id="ttq:NIES37_41740"/>
<sequence>MVLPFILGAAALGAGLFGAKKGVDAYSDNSKAKDLQRDAQAVYERAENKLKSSRQVTTETLEHLGQLKLEVWDTQLGRFVKLYEQLKNVELTGQANTDEFNAANFTRDELAQMRDIALKAHEVVVGGAGAVGAGALAGIASYGGVMMFASASTGTAISTLAGAAATNATLAWFGGGSIAAGGFGMAGGMAVLGGIVAGPVLAVGGMLMAAKASENLAKARSYKVEADNMAKEMEKAISVLDAITKVATKFDEVIMRLSTAMTPVLDGLESTILAAGTDFVKYNQSQKHQVYLTVQFAQVLKLLLETPLLTKDGALDESSNKALKQGQSFLGQS</sequence>
<name>A0A1Z4N3B5_9CYAN</name>
<protein>
    <recommendedName>
        <fullName evidence="5">Chemotaxis protein</fullName>
    </recommendedName>
</protein>
<organism evidence="3 4">
    <name type="scientific">Tolypothrix tenuis PCC 7101</name>
    <dbReference type="NCBI Taxonomy" id="231146"/>
    <lineage>
        <taxon>Bacteria</taxon>
        <taxon>Bacillati</taxon>
        <taxon>Cyanobacteriota</taxon>
        <taxon>Cyanophyceae</taxon>
        <taxon>Nostocales</taxon>
        <taxon>Tolypothrichaceae</taxon>
        <taxon>Tolypothrix</taxon>
    </lineage>
</organism>
<keyword evidence="2" id="KW-0472">Membrane</keyword>
<keyword evidence="1" id="KW-0175">Coiled coil</keyword>
<accession>A0A1Z4N3B5</accession>
<keyword evidence="4" id="KW-1185">Reference proteome</keyword>
<evidence type="ECO:0000256" key="2">
    <source>
        <dbReference type="SAM" id="Phobius"/>
    </source>
</evidence>
<dbReference type="Proteomes" id="UP000218785">
    <property type="component" value="Chromosome"/>
</dbReference>
<proteinExistence type="predicted"/>
<feature type="transmembrane region" description="Helical" evidence="2">
    <location>
        <begin position="160"/>
        <end position="183"/>
    </location>
</feature>
<dbReference type="AlphaFoldDB" id="A0A1Z4N3B5"/>
<evidence type="ECO:0000256" key="1">
    <source>
        <dbReference type="SAM" id="Coils"/>
    </source>
</evidence>
<evidence type="ECO:0008006" key="5">
    <source>
        <dbReference type="Google" id="ProtNLM"/>
    </source>
</evidence>
<dbReference type="RefSeq" id="WP_096578885.1">
    <property type="nucleotide sequence ID" value="NZ_CAWNJS010000001.1"/>
</dbReference>